<gene>
    <name evidence="2" type="ORF">JIN82_13185</name>
</gene>
<name>A0A8J7MHM4_9BACT</name>
<protein>
    <recommendedName>
        <fullName evidence="4">Polysaccharide lyase</fullName>
    </recommendedName>
</protein>
<proteinExistence type="predicted"/>
<evidence type="ECO:0008006" key="4">
    <source>
        <dbReference type="Google" id="ProtNLM"/>
    </source>
</evidence>
<sequence>MRMILRRLCAVLLLFLLCDVSLANGWKKVDDFSGYKVGDRAKAPWVRGNPDGKPISLFRGNYGTLRMTWGSKEVDTMGLMRPIPTLPSDYVTYYFELTFTGPNLAHNIFFYDHENPRERMDHAIRLHFINKSGEVEMTASNGEEQVRVVSGLKLEQTYQVRLAVNQRDGKYTIFFNDGRRQAREDDKIAATMNLKGFDKTRKLKTIGLHCYGKRIKTDYQMGINHIYVGGGVKLALPSGL</sequence>
<feature type="signal peptide" evidence="1">
    <location>
        <begin position="1"/>
        <end position="23"/>
    </location>
</feature>
<evidence type="ECO:0000313" key="3">
    <source>
        <dbReference type="Proteomes" id="UP000624703"/>
    </source>
</evidence>
<keyword evidence="1" id="KW-0732">Signal</keyword>
<keyword evidence="3" id="KW-1185">Reference proteome</keyword>
<feature type="chain" id="PRO_5035262993" description="Polysaccharide lyase" evidence="1">
    <location>
        <begin position="24"/>
        <end position="240"/>
    </location>
</feature>
<accession>A0A8J7MHM4</accession>
<evidence type="ECO:0000256" key="1">
    <source>
        <dbReference type="SAM" id="SignalP"/>
    </source>
</evidence>
<dbReference type="RefSeq" id="WP_200312123.1">
    <property type="nucleotide sequence ID" value="NZ_JAENIM010000043.1"/>
</dbReference>
<dbReference type="Proteomes" id="UP000624703">
    <property type="component" value="Unassembled WGS sequence"/>
</dbReference>
<organism evidence="2 3">
    <name type="scientific">Persicirhabdus sediminis</name>
    <dbReference type="NCBI Taxonomy" id="454144"/>
    <lineage>
        <taxon>Bacteria</taxon>
        <taxon>Pseudomonadati</taxon>
        <taxon>Verrucomicrobiota</taxon>
        <taxon>Verrucomicrobiia</taxon>
        <taxon>Verrucomicrobiales</taxon>
        <taxon>Verrucomicrobiaceae</taxon>
        <taxon>Persicirhabdus</taxon>
    </lineage>
</organism>
<dbReference type="AlphaFoldDB" id="A0A8J7MHM4"/>
<dbReference type="EMBL" id="JAENIM010000043">
    <property type="protein sequence ID" value="MBK1792109.1"/>
    <property type="molecule type" value="Genomic_DNA"/>
</dbReference>
<comment type="caution">
    <text evidence="2">The sequence shown here is derived from an EMBL/GenBank/DDBJ whole genome shotgun (WGS) entry which is preliminary data.</text>
</comment>
<evidence type="ECO:0000313" key="2">
    <source>
        <dbReference type="EMBL" id="MBK1792109.1"/>
    </source>
</evidence>
<reference evidence="2" key="1">
    <citation type="submission" date="2021-01" db="EMBL/GenBank/DDBJ databases">
        <title>Modified the classification status of verrucomicrobia.</title>
        <authorList>
            <person name="Feng X."/>
        </authorList>
    </citation>
    <scope>NUCLEOTIDE SEQUENCE</scope>
    <source>
        <strain evidence="2">_KCTC 22039</strain>
    </source>
</reference>